<organism evidence="1 2">
    <name type="scientific">Microcystis aeruginosa NIES-4285</name>
    <dbReference type="NCBI Taxonomy" id="2497681"/>
    <lineage>
        <taxon>Bacteria</taxon>
        <taxon>Bacillati</taxon>
        <taxon>Cyanobacteriota</taxon>
        <taxon>Cyanophyceae</taxon>
        <taxon>Oscillatoriophycideae</taxon>
        <taxon>Chroococcales</taxon>
        <taxon>Microcystaceae</taxon>
        <taxon>Microcystis</taxon>
    </lineage>
</organism>
<dbReference type="AlphaFoldDB" id="A0A402DA09"/>
<proteinExistence type="predicted"/>
<accession>A0A402DA09</accession>
<dbReference type="Proteomes" id="UP000289660">
    <property type="component" value="Unassembled WGS sequence"/>
</dbReference>
<protein>
    <submittedName>
        <fullName evidence="1">Uncharacterized protein</fullName>
    </submittedName>
</protein>
<dbReference type="EMBL" id="BIFY01000010">
    <property type="protein sequence ID" value="GCE59069.1"/>
    <property type="molecule type" value="Genomic_DNA"/>
</dbReference>
<name>A0A402DA09_MICAE</name>
<sequence length="46" mass="5304">MVIANCRLDLKNSYLTGFFAFNHDEFVIILRYANTSYRATILVSDS</sequence>
<gene>
    <name evidence="1" type="ORF">MiAbB_00981</name>
</gene>
<evidence type="ECO:0000313" key="2">
    <source>
        <dbReference type="Proteomes" id="UP000289660"/>
    </source>
</evidence>
<evidence type="ECO:0000313" key="1">
    <source>
        <dbReference type="EMBL" id="GCE59069.1"/>
    </source>
</evidence>
<comment type="caution">
    <text evidence="1">The sequence shown here is derived from an EMBL/GenBank/DDBJ whole genome shotgun (WGS) entry which is preliminary data.</text>
</comment>
<reference evidence="2" key="1">
    <citation type="submission" date="2018-12" db="EMBL/GenBank/DDBJ databases">
        <title>Genome sequence of Microcystis aeruginosa NIES-4285.</title>
        <authorList>
            <person name="Tanabe Y."/>
        </authorList>
    </citation>
    <scope>NUCLEOTIDE SEQUENCE [LARGE SCALE GENOMIC DNA]</scope>
    <source>
        <strain evidence="2">NIES-4285</strain>
    </source>
</reference>